<dbReference type="PANTHER" id="PTHR43861:SF1">
    <property type="entry name" value="TRANS-ACONITATE 2-METHYLTRANSFERASE"/>
    <property type="match status" value="1"/>
</dbReference>
<dbReference type="GO" id="GO:0008168">
    <property type="term" value="F:methyltransferase activity"/>
    <property type="evidence" value="ECO:0007669"/>
    <property type="project" value="UniProtKB-KW"/>
</dbReference>
<name>A0A316G9C1_9RHOB</name>
<dbReference type="OrthoDB" id="9807911at2"/>
<comment type="caution">
    <text evidence="1">The sequence shown here is derived from an EMBL/GenBank/DDBJ whole genome shotgun (WGS) entry which is preliminary data.</text>
</comment>
<dbReference type="SUPFAM" id="SSF53335">
    <property type="entry name" value="S-adenosyl-L-methionine-dependent methyltransferases"/>
    <property type="match status" value="1"/>
</dbReference>
<dbReference type="EMBL" id="QGGV01000003">
    <property type="protein sequence ID" value="PWK57222.1"/>
    <property type="molecule type" value="Genomic_DNA"/>
</dbReference>
<gene>
    <name evidence="1" type="ORF">C8D95_103461</name>
</gene>
<dbReference type="Pfam" id="PF13489">
    <property type="entry name" value="Methyltransf_23"/>
    <property type="match status" value="1"/>
</dbReference>
<keyword evidence="1" id="KW-0489">Methyltransferase</keyword>
<protein>
    <submittedName>
        <fullName evidence="1">Methyltransferase family protein</fullName>
    </submittedName>
</protein>
<dbReference type="Proteomes" id="UP000245390">
    <property type="component" value="Unassembled WGS sequence"/>
</dbReference>
<evidence type="ECO:0000313" key="2">
    <source>
        <dbReference type="Proteomes" id="UP000245390"/>
    </source>
</evidence>
<accession>A0A316G9C1</accession>
<dbReference type="Gene3D" id="3.40.50.150">
    <property type="entry name" value="Vaccinia Virus protein VP39"/>
    <property type="match status" value="1"/>
</dbReference>
<dbReference type="CDD" id="cd02440">
    <property type="entry name" value="AdoMet_MTases"/>
    <property type="match status" value="1"/>
</dbReference>
<dbReference type="GO" id="GO:0032259">
    <property type="term" value="P:methylation"/>
    <property type="evidence" value="ECO:0007669"/>
    <property type="project" value="UniProtKB-KW"/>
</dbReference>
<keyword evidence="2" id="KW-1185">Reference proteome</keyword>
<reference evidence="1 2" key="1">
    <citation type="submission" date="2018-05" db="EMBL/GenBank/DDBJ databases">
        <title>Genomic Encyclopedia of Type Strains, Phase IV (KMG-IV): sequencing the most valuable type-strain genomes for metagenomic binning, comparative biology and taxonomic classification.</title>
        <authorList>
            <person name="Goeker M."/>
        </authorList>
    </citation>
    <scope>NUCLEOTIDE SEQUENCE [LARGE SCALE GENOMIC DNA]</scope>
    <source>
        <strain evidence="1 2">DSM 103371</strain>
    </source>
</reference>
<dbReference type="InterPro" id="IPR029063">
    <property type="entry name" value="SAM-dependent_MTases_sf"/>
</dbReference>
<keyword evidence="1" id="KW-0808">Transferase</keyword>
<dbReference type="PANTHER" id="PTHR43861">
    <property type="entry name" value="TRANS-ACONITATE 2-METHYLTRANSFERASE-RELATED"/>
    <property type="match status" value="1"/>
</dbReference>
<proteinExistence type="predicted"/>
<organism evidence="1 2">
    <name type="scientific">Silicimonas algicola</name>
    <dbReference type="NCBI Taxonomy" id="1826607"/>
    <lineage>
        <taxon>Bacteria</taxon>
        <taxon>Pseudomonadati</taxon>
        <taxon>Pseudomonadota</taxon>
        <taxon>Alphaproteobacteria</taxon>
        <taxon>Rhodobacterales</taxon>
        <taxon>Paracoccaceae</taxon>
    </lineage>
</organism>
<sequence length="191" mass="20236">MIEDTRATYAAWADTYDADVSALGYAAPARVALALRRAGANPDKPLLDFGCGTGLSGLAFKAAGFAQIDGTDLSSEMLAQARQKGIYQHLWEAEPNTLGHVKRGAYPLISAVSSIGQGEAPPRTLDLLLDILAPGGLLAFTLDEDALADRAYSDRLDIAVLAPDIEVVLDEDGPHLSAKGVRSTVFVLRRT</sequence>
<evidence type="ECO:0000313" key="1">
    <source>
        <dbReference type="EMBL" id="PWK57222.1"/>
    </source>
</evidence>
<dbReference type="AlphaFoldDB" id="A0A316G9C1"/>
<dbReference type="KEGG" id="salo:EF888_10515"/>
<dbReference type="RefSeq" id="WP_109758958.1">
    <property type="nucleotide sequence ID" value="NZ_CP034588.1"/>
</dbReference>